<dbReference type="AlphaFoldDB" id="A0A388SZ54"/>
<dbReference type="InterPro" id="IPR046224">
    <property type="entry name" value="DUF6257"/>
</dbReference>
<gene>
    <name evidence="1" type="ORF">SSP531S_24700</name>
</gene>
<proteinExistence type="predicted"/>
<dbReference type="EMBL" id="BGZL01000005">
    <property type="protein sequence ID" value="GBQ01040.1"/>
    <property type="molecule type" value="Genomic_DNA"/>
</dbReference>
<organism evidence="1 2">
    <name type="scientific">Streptomyces spongiicola</name>
    <dbReference type="NCBI Taxonomy" id="1690221"/>
    <lineage>
        <taxon>Bacteria</taxon>
        <taxon>Bacillati</taxon>
        <taxon>Actinomycetota</taxon>
        <taxon>Actinomycetes</taxon>
        <taxon>Kitasatosporales</taxon>
        <taxon>Streptomycetaceae</taxon>
        <taxon>Streptomyces</taxon>
    </lineage>
</organism>
<protein>
    <submittedName>
        <fullName evidence="1">Uncharacterized protein</fullName>
    </submittedName>
</protein>
<accession>A0A388SZ54</accession>
<comment type="caution">
    <text evidence="1">The sequence shown here is derived from an EMBL/GenBank/DDBJ whole genome shotgun (WGS) entry which is preliminary data.</text>
</comment>
<evidence type="ECO:0000313" key="1">
    <source>
        <dbReference type="EMBL" id="GBQ01040.1"/>
    </source>
</evidence>
<name>A0A388SZ54_9ACTN</name>
<reference evidence="1 2" key="1">
    <citation type="submission" date="2018-07" db="EMBL/GenBank/DDBJ databases">
        <title>Whole Genome Shotgun Sequence of Streptomyces spongiicola strain 531S.</title>
        <authorList>
            <person name="Dohra H."/>
            <person name="Kodani S."/>
        </authorList>
    </citation>
    <scope>NUCLEOTIDE SEQUENCE [LARGE SCALE GENOMIC DNA]</scope>
    <source>
        <strain evidence="1 2">531S</strain>
    </source>
</reference>
<dbReference type="Pfam" id="PF19771">
    <property type="entry name" value="DUF6257"/>
    <property type="match status" value="1"/>
</dbReference>
<sequence length="62" mass="6989">MARSEEPKLTTWEKARVAGLVARMAKRGLADDRQCGGRVHQRDLEARIDRIIDGAKKREGKS</sequence>
<dbReference type="Proteomes" id="UP000265354">
    <property type="component" value="Unassembled WGS sequence"/>
</dbReference>
<evidence type="ECO:0000313" key="2">
    <source>
        <dbReference type="Proteomes" id="UP000265354"/>
    </source>
</evidence>